<feature type="compositionally biased region" description="Polar residues" evidence="1">
    <location>
        <begin position="157"/>
        <end position="168"/>
    </location>
</feature>
<feature type="compositionally biased region" description="Low complexity" evidence="1">
    <location>
        <begin position="117"/>
        <end position="127"/>
    </location>
</feature>
<feature type="signal peptide" evidence="2">
    <location>
        <begin position="1"/>
        <end position="17"/>
    </location>
</feature>
<evidence type="ECO:0008006" key="5">
    <source>
        <dbReference type="Google" id="ProtNLM"/>
    </source>
</evidence>
<accession>A0A9P8VJ28</accession>
<evidence type="ECO:0000256" key="1">
    <source>
        <dbReference type="SAM" id="MobiDB-lite"/>
    </source>
</evidence>
<dbReference type="EMBL" id="JAGSXJ010000004">
    <property type="protein sequence ID" value="KAH6692614.1"/>
    <property type="molecule type" value="Genomic_DNA"/>
</dbReference>
<sequence>MLLQLLLFLFHPSVCFCLLLLHPGRPGWRSANRRLASALQVWIATATSNYLRQPLDSLPLGTTPTTDCMSNSMPVTGYMSGGTADACLLPRAHGRQPAALAGRKRPLDLAVGTAVLSPSPSEPGPLERGWGPPASNPHHAHSRITAAPRTPRPPTDFHSTTYARQTRQGPLRVLRTTCFDPTS</sequence>
<organism evidence="3 4">
    <name type="scientific">Plectosphaerella plurivora</name>
    <dbReference type="NCBI Taxonomy" id="936078"/>
    <lineage>
        <taxon>Eukaryota</taxon>
        <taxon>Fungi</taxon>
        <taxon>Dikarya</taxon>
        <taxon>Ascomycota</taxon>
        <taxon>Pezizomycotina</taxon>
        <taxon>Sordariomycetes</taxon>
        <taxon>Hypocreomycetidae</taxon>
        <taxon>Glomerellales</taxon>
        <taxon>Plectosphaerellaceae</taxon>
        <taxon>Plectosphaerella</taxon>
    </lineage>
</organism>
<dbReference type="Proteomes" id="UP000770015">
    <property type="component" value="Unassembled WGS sequence"/>
</dbReference>
<comment type="caution">
    <text evidence="3">The sequence shown here is derived from an EMBL/GenBank/DDBJ whole genome shotgun (WGS) entry which is preliminary data.</text>
</comment>
<evidence type="ECO:0000313" key="3">
    <source>
        <dbReference type="EMBL" id="KAH6692614.1"/>
    </source>
</evidence>
<feature type="chain" id="PRO_5040135894" description="Secreted protein" evidence="2">
    <location>
        <begin position="18"/>
        <end position="183"/>
    </location>
</feature>
<evidence type="ECO:0000256" key="2">
    <source>
        <dbReference type="SAM" id="SignalP"/>
    </source>
</evidence>
<dbReference type="AlphaFoldDB" id="A0A9P8VJ28"/>
<keyword evidence="2" id="KW-0732">Signal</keyword>
<feature type="region of interest" description="Disordered" evidence="1">
    <location>
        <begin position="117"/>
        <end position="170"/>
    </location>
</feature>
<keyword evidence="4" id="KW-1185">Reference proteome</keyword>
<proteinExistence type="predicted"/>
<evidence type="ECO:0000313" key="4">
    <source>
        <dbReference type="Proteomes" id="UP000770015"/>
    </source>
</evidence>
<protein>
    <recommendedName>
        <fullName evidence="5">Secreted protein</fullName>
    </recommendedName>
</protein>
<name>A0A9P8VJ28_9PEZI</name>
<gene>
    <name evidence="3" type="ORF">F5X68DRAFT_59615</name>
</gene>
<reference evidence="3" key="1">
    <citation type="journal article" date="2021" name="Nat. Commun.">
        <title>Genetic determinants of endophytism in the Arabidopsis root mycobiome.</title>
        <authorList>
            <person name="Mesny F."/>
            <person name="Miyauchi S."/>
            <person name="Thiergart T."/>
            <person name="Pickel B."/>
            <person name="Atanasova L."/>
            <person name="Karlsson M."/>
            <person name="Huettel B."/>
            <person name="Barry K.W."/>
            <person name="Haridas S."/>
            <person name="Chen C."/>
            <person name="Bauer D."/>
            <person name="Andreopoulos W."/>
            <person name="Pangilinan J."/>
            <person name="LaButti K."/>
            <person name="Riley R."/>
            <person name="Lipzen A."/>
            <person name="Clum A."/>
            <person name="Drula E."/>
            <person name="Henrissat B."/>
            <person name="Kohler A."/>
            <person name="Grigoriev I.V."/>
            <person name="Martin F.M."/>
            <person name="Hacquard S."/>
        </authorList>
    </citation>
    <scope>NUCLEOTIDE SEQUENCE</scope>
    <source>
        <strain evidence="3">MPI-SDFR-AT-0117</strain>
    </source>
</reference>